<name>A0ACA9N9B8_9GLOM</name>
<proteinExistence type="predicted"/>
<reference evidence="1" key="1">
    <citation type="submission" date="2021-06" db="EMBL/GenBank/DDBJ databases">
        <authorList>
            <person name="Kallberg Y."/>
            <person name="Tangrot J."/>
            <person name="Rosling A."/>
        </authorList>
    </citation>
    <scope>NUCLEOTIDE SEQUENCE</scope>
    <source>
        <strain evidence="1">MA461A</strain>
    </source>
</reference>
<organism evidence="1 2">
    <name type="scientific">Racocetra persica</name>
    <dbReference type="NCBI Taxonomy" id="160502"/>
    <lineage>
        <taxon>Eukaryota</taxon>
        <taxon>Fungi</taxon>
        <taxon>Fungi incertae sedis</taxon>
        <taxon>Mucoromycota</taxon>
        <taxon>Glomeromycotina</taxon>
        <taxon>Glomeromycetes</taxon>
        <taxon>Diversisporales</taxon>
        <taxon>Gigasporaceae</taxon>
        <taxon>Racocetra</taxon>
    </lineage>
</organism>
<feature type="non-terminal residue" evidence="1">
    <location>
        <position position="262"/>
    </location>
</feature>
<dbReference type="EMBL" id="CAJVQC010012373">
    <property type="protein sequence ID" value="CAG8637543.1"/>
    <property type="molecule type" value="Genomic_DNA"/>
</dbReference>
<evidence type="ECO:0000313" key="1">
    <source>
        <dbReference type="EMBL" id="CAG8637543.1"/>
    </source>
</evidence>
<gene>
    <name evidence="1" type="ORF">RPERSI_LOCUS7345</name>
</gene>
<sequence length="262" mass="29009">MPVHLHSETSIIDDINPSISMEDMINSKNVSVRPFVMTHDSLRRHNAKSEYNGNKIMLTNKEESNEVIDGINYSSNTTRPSLNSSLPSLPRRKSSVLDISSLLCDLPSSPSPAYDSSIDGDSSMDDLSTTSQLGDTESLDSPRSCHNIRVVSTPDTSPPLSPPVVEKDEKPSIVNSNLPHDNMRYQVWNKRPHGNQDVPIVRPVLPSIKTFASSPNLRSDINGNSDLPHITNCENGNLDSRKSSWNHNQPLEQFAAFTSETY</sequence>
<keyword evidence="2" id="KW-1185">Reference proteome</keyword>
<evidence type="ECO:0000313" key="2">
    <source>
        <dbReference type="Proteomes" id="UP000789920"/>
    </source>
</evidence>
<accession>A0ACA9N9B8</accession>
<protein>
    <submittedName>
        <fullName evidence="1">12179_t:CDS:1</fullName>
    </submittedName>
</protein>
<dbReference type="Proteomes" id="UP000789920">
    <property type="component" value="Unassembled WGS sequence"/>
</dbReference>
<comment type="caution">
    <text evidence="1">The sequence shown here is derived from an EMBL/GenBank/DDBJ whole genome shotgun (WGS) entry which is preliminary data.</text>
</comment>